<organism evidence="3 4">
    <name type="scientific">Angomonas deanei</name>
    <dbReference type="NCBI Taxonomy" id="59799"/>
    <lineage>
        <taxon>Eukaryota</taxon>
        <taxon>Discoba</taxon>
        <taxon>Euglenozoa</taxon>
        <taxon>Kinetoplastea</taxon>
        <taxon>Metakinetoplastina</taxon>
        <taxon>Trypanosomatida</taxon>
        <taxon>Trypanosomatidae</taxon>
        <taxon>Strigomonadinae</taxon>
        <taxon>Angomonas</taxon>
    </lineage>
</organism>
<dbReference type="AlphaFoldDB" id="A0A7G2CKA1"/>
<feature type="chain" id="PRO_5028980746" evidence="2">
    <location>
        <begin position="19"/>
        <end position="104"/>
    </location>
</feature>
<feature type="signal peptide" evidence="2">
    <location>
        <begin position="1"/>
        <end position="18"/>
    </location>
</feature>
<proteinExistence type="predicted"/>
<dbReference type="VEuPathDB" id="TriTrypDB:ADEAN_000731700"/>
<keyword evidence="4" id="KW-1185">Reference proteome</keyword>
<gene>
    <name evidence="3" type="ORF">ADEAN_000731700</name>
</gene>
<reference evidence="3 4" key="1">
    <citation type="submission" date="2020-08" db="EMBL/GenBank/DDBJ databases">
        <authorList>
            <person name="Newling K."/>
            <person name="Davey J."/>
            <person name="Forrester S."/>
        </authorList>
    </citation>
    <scope>NUCLEOTIDE SEQUENCE [LARGE SCALE GENOMIC DNA]</scope>
    <source>
        <strain evidence="4">Crithidia deanei Carvalho (ATCC PRA-265)</strain>
    </source>
</reference>
<evidence type="ECO:0000256" key="2">
    <source>
        <dbReference type="SAM" id="SignalP"/>
    </source>
</evidence>
<keyword evidence="2" id="KW-0732">Signal</keyword>
<evidence type="ECO:0000313" key="3">
    <source>
        <dbReference type="EMBL" id="CAD2219805.1"/>
    </source>
</evidence>
<dbReference type="PROSITE" id="PS51257">
    <property type="entry name" value="PROKAR_LIPOPROTEIN"/>
    <property type="match status" value="1"/>
</dbReference>
<name>A0A7G2CKA1_9TRYP</name>
<evidence type="ECO:0000256" key="1">
    <source>
        <dbReference type="SAM" id="MobiDB-lite"/>
    </source>
</evidence>
<dbReference type="EMBL" id="LR877159">
    <property type="protein sequence ID" value="CAD2219805.1"/>
    <property type="molecule type" value="Genomic_DNA"/>
</dbReference>
<evidence type="ECO:0000313" key="4">
    <source>
        <dbReference type="Proteomes" id="UP000515908"/>
    </source>
</evidence>
<sequence>MRPAVSVALVVGIALAVACSVLLAQRGGAPPKNKKSGKNEGRTASVSDSEEERRLERNAERLLHVEQSLQASESLAHDLIQQSSATLEQVDSLIAEMEKEENRD</sequence>
<protein>
    <submittedName>
        <fullName evidence="3">Uncharacterized protein</fullName>
    </submittedName>
</protein>
<feature type="region of interest" description="Disordered" evidence="1">
    <location>
        <begin position="26"/>
        <end position="59"/>
    </location>
</feature>
<accession>A0A7G2CKA1</accession>
<dbReference type="Proteomes" id="UP000515908">
    <property type="component" value="Chromosome 15"/>
</dbReference>